<feature type="compositionally biased region" description="Acidic residues" evidence="1">
    <location>
        <begin position="186"/>
        <end position="197"/>
    </location>
</feature>
<evidence type="ECO:0000256" key="1">
    <source>
        <dbReference type="SAM" id="MobiDB-lite"/>
    </source>
</evidence>
<dbReference type="AlphaFoldDB" id="A0A182SHA2"/>
<protein>
    <submittedName>
        <fullName evidence="3">SMC_N domain-containing protein</fullName>
    </submittedName>
</protein>
<dbReference type="Gene3D" id="3.40.50.300">
    <property type="entry name" value="P-loop containing nucleotide triphosphate hydrolases"/>
    <property type="match status" value="1"/>
</dbReference>
<dbReference type="Proteomes" id="UP000075901">
    <property type="component" value="Unassembled WGS sequence"/>
</dbReference>
<dbReference type="InterPro" id="IPR003395">
    <property type="entry name" value="RecF/RecN/SMC_N"/>
</dbReference>
<dbReference type="Pfam" id="PF02463">
    <property type="entry name" value="SMC_N"/>
    <property type="match status" value="1"/>
</dbReference>
<sequence>MCFPPFFCRVRELNDKDKRLTKTLDYWLQKLKNAEDAIGTKDPREMSHEARKRQLANDVNQYAKEIEALGVLPAVEEVYEKMTLTKIAQELERTNQLMKKFSSVNKTAIDEHARVSQSLKVMDRKLKESVDSRQMHESTVQQLQAQRVDCIEHIFNTVNRNFVEIFSRFVPAGCGRLILQTTNDNADNDETTSNESDDSNRGPDRYVGLAVEVSFMASEGVRSELSALSGGQKTLVAIALIFAMQKYNPAPFYLFDEIDQALDSGHRKVVAKEIHALSESSQFLTITFRRELLEHADKYFGVRYQNTLSTIGPVSKEQAFDFVVDDTIRR</sequence>
<dbReference type="EnsemblMetazoa" id="AMAM006766-RA">
    <property type="protein sequence ID" value="AMAM006766-PA"/>
    <property type="gene ID" value="AMAM006766"/>
</dbReference>
<dbReference type="SUPFAM" id="SSF52540">
    <property type="entry name" value="P-loop containing nucleoside triphosphate hydrolases"/>
    <property type="match status" value="1"/>
</dbReference>
<name>A0A182SHA2_9DIPT</name>
<proteinExistence type="predicted"/>
<accession>A0A182SHA2</accession>
<keyword evidence="4" id="KW-1185">Reference proteome</keyword>
<evidence type="ECO:0000313" key="3">
    <source>
        <dbReference type="EnsemblMetazoa" id="AMAM006766-PA"/>
    </source>
</evidence>
<reference evidence="4" key="1">
    <citation type="submission" date="2013-09" db="EMBL/GenBank/DDBJ databases">
        <title>The Genome Sequence of Anopheles maculatus species B.</title>
        <authorList>
            <consortium name="The Broad Institute Genomics Platform"/>
            <person name="Neafsey D.E."/>
            <person name="Besansky N."/>
            <person name="Howell P."/>
            <person name="Walton C."/>
            <person name="Young S.K."/>
            <person name="Zeng Q."/>
            <person name="Gargeya S."/>
            <person name="Fitzgerald M."/>
            <person name="Haas B."/>
            <person name="Abouelleil A."/>
            <person name="Allen A.W."/>
            <person name="Alvarado L."/>
            <person name="Arachchi H.M."/>
            <person name="Berlin A.M."/>
            <person name="Chapman S.B."/>
            <person name="Gainer-Dewar J."/>
            <person name="Goldberg J."/>
            <person name="Griggs A."/>
            <person name="Gujja S."/>
            <person name="Hansen M."/>
            <person name="Howarth C."/>
            <person name="Imamovic A."/>
            <person name="Ireland A."/>
            <person name="Larimer J."/>
            <person name="McCowan C."/>
            <person name="Murphy C."/>
            <person name="Pearson M."/>
            <person name="Poon T.W."/>
            <person name="Priest M."/>
            <person name="Roberts A."/>
            <person name="Saif S."/>
            <person name="Shea T."/>
            <person name="Sisk P."/>
            <person name="Sykes S."/>
            <person name="Wortman J."/>
            <person name="Nusbaum C."/>
            <person name="Birren B."/>
        </authorList>
    </citation>
    <scope>NUCLEOTIDE SEQUENCE [LARGE SCALE GENOMIC DNA]</scope>
    <source>
        <strain evidence="4">maculatus3</strain>
    </source>
</reference>
<reference evidence="3" key="2">
    <citation type="submission" date="2020-05" db="UniProtKB">
        <authorList>
            <consortium name="EnsemblMetazoa"/>
        </authorList>
    </citation>
    <scope>IDENTIFICATION</scope>
    <source>
        <strain evidence="3">maculatus3</strain>
    </source>
</reference>
<dbReference type="InterPro" id="IPR027417">
    <property type="entry name" value="P-loop_NTPase"/>
</dbReference>
<dbReference type="VEuPathDB" id="VectorBase:AMAM006766"/>
<evidence type="ECO:0000259" key="2">
    <source>
        <dbReference type="Pfam" id="PF02463"/>
    </source>
</evidence>
<evidence type="ECO:0000313" key="4">
    <source>
        <dbReference type="Proteomes" id="UP000075901"/>
    </source>
</evidence>
<dbReference type="PANTHER" id="PTHR43977">
    <property type="entry name" value="STRUCTURAL MAINTENANCE OF CHROMOSOMES PROTEIN 3"/>
    <property type="match status" value="1"/>
</dbReference>
<feature type="region of interest" description="Disordered" evidence="1">
    <location>
        <begin position="183"/>
        <end position="203"/>
    </location>
</feature>
<organism evidence="3 4">
    <name type="scientific">Anopheles maculatus</name>
    <dbReference type="NCBI Taxonomy" id="74869"/>
    <lineage>
        <taxon>Eukaryota</taxon>
        <taxon>Metazoa</taxon>
        <taxon>Ecdysozoa</taxon>
        <taxon>Arthropoda</taxon>
        <taxon>Hexapoda</taxon>
        <taxon>Insecta</taxon>
        <taxon>Pterygota</taxon>
        <taxon>Neoptera</taxon>
        <taxon>Endopterygota</taxon>
        <taxon>Diptera</taxon>
        <taxon>Nematocera</taxon>
        <taxon>Culicoidea</taxon>
        <taxon>Culicidae</taxon>
        <taxon>Anophelinae</taxon>
        <taxon>Anopheles</taxon>
        <taxon>Anopheles maculatus group</taxon>
    </lineage>
</organism>
<feature type="domain" description="RecF/RecN/SMC N-terminal" evidence="2">
    <location>
        <begin position="102"/>
        <end position="307"/>
    </location>
</feature>